<evidence type="ECO:0000313" key="1">
    <source>
        <dbReference type="EMBL" id="KAK7177091.1"/>
    </source>
</evidence>
<gene>
    <name evidence="1" type="ORF">R3I93_001143</name>
</gene>
<dbReference type="Proteomes" id="UP001364617">
    <property type="component" value="Unassembled WGS sequence"/>
</dbReference>
<dbReference type="EMBL" id="JAYKXH010000001">
    <property type="protein sequence ID" value="KAK7177091.1"/>
    <property type="molecule type" value="Genomic_DNA"/>
</dbReference>
<evidence type="ECO:0000313" key="2">
    <source>
        <dbReference type="Proteomes" id="UP001364617"/>
    </source>
</evidence>
<sequence>MDSLVSSIVTEICQLDIFQSKRQFGNTETDIKLLQKNLTDAIRKITNSTAEHICTILHNSSQYPNAKDEEHVKEGNQEDVTSGIQDCSTFGGDLPQTVEVNHILLKKSPSLHLKKHLAMKRNK</sequence>
<proteinExistence type="predicted"/>
<organism evidence="1 2">
    <name type="scientific">Phoxinus phoxinus</name>
    <name type="common">Eurasian minnow</name>
    <dbReference type="NCBI Taxonomy" id="58324"/>
    <lineage>
        <taxon>Eukaryota</taxon>
        <taxon>Metazoa</taxon>
        <taxon>Chordata</taxon>
        <taxon>Craniata</taxon>
        <taxon>Vertebrata</taxon>
        <taxon>Euteleostomi</taxon>
        <taxon>Actinopterygii</taxon>
        <taxon>Neopterygii</taxon>
        <taxon>Teleostei</taxon>
        <taxon>Ostariophysi</taxon>
        <taxon>Cypriniformes</taxon>
        <taxon>Leuciscidae</taxon>
        <taxon>Phoxininae</taxon>
        <taxon>Phoxinus</taxon>
    </lineage>
</organism>
<comment type="caution">
    <text evidence="1">The sequence shown here is derived from an EMBL/GenBank/DDBJ whole genome shotgun (WGS) entry which is preliminary data.</text>
</comment>
<dbReference type="AlphaFoldDB" id="A0AAN9DQX4"/>
<protein>
    <submittedName>
        <fullName evidence="1">Uncharacterized protein</fullName>
    </submittedName>
</protein>
<reference evidence="1 2" key="1">
    <citation type="submission" date="2024-02" db="EMBL/GenBank/DDBJ databases">
        <title>Chromosome-level genome assembly of the Eurasian Minnow (Phoxinus phoxinus).</title>
        <authorList>
            <person name="Oriowo T.O."/>
            <person name="Martin S."/>
            <person name="Stange M."/>
            <person name="Chrysostomakis Y."/>
            <person name="Brown T."/>
            <person name="Winkler S."/>
            <person name="Kukowka S."/>
            <person name="Myers E.W."/>
            <person name="Bohne A."/>
        </authorList>
    </citation>
    <scope>NUCLEOTIDE SEQUENCE [LARGE SCALE GENOMIC DNA]</scope>
    <source>
        <strain evidence="1">ZFMK-TIS-60720</strain>
        <tissue evidence="1">Whole Organism</tissue>
    </source>
</reference>
<name>A0AAN9DQX4_9TELE</name>
<keyword evidence="2" id="KW-1185">Reference proteome</keyword>
<accession>A0AAN9DQX4</accession>